<name>A0ACB6Z5X8_THEGA</name>
<sequence length="85" mass="9872">MRDLAPLKRYNRGQRERKAVQKQSLQPRFLSRIFDNGSFTNANSAHHGYARPENEGHRLVVYHNSRGWYDGGLESGNHGSYMILR</sequence>
<dbReference type="Proteomes" id="UP000886501">
    <property type="component" value="Unassembled WGS sequence"/>
</dbReference>
<evidence type="ECO:0000313" key="2">
    <source>
        <dbReference type="Proteomes" id="UP000886501"/>
    </source>
</evidence>
<keyword evidence="2" id="KW-1185">Reference proteome</keyword>
<gene>
    <name evidence="1" type="ORF">BDM02DRAFT_823264</name>
</gene>
<protein>
    <submittedName>
        <fullName evidence="1">Uncharacterized protein</fullName>
    </submittedName>
</protein>
<dbReference type="EMBL" id="MU118112">
    <property type="protein sequence ID" value="KAF9644932.1"/>
    <property type="molecule type" value="Genomic_DNA"/>
</dbReference>
<comment type="caution">
    <text evidence="1">The sequence shown here is derived from an EMBL/GenBank/DDBJ whole genome shotgun (WGS) entry which is preliminary data.</text>
</comment>
<accession>A0ACB6Z5X8</accession>
<reference evidence="1" key="1">
    <citation type="submission" date="2019-10" db="EMBL/GenBank/DDBJ databases">
        <authorList>
            <consortium name="DOE Joint Genome Institute"/>
            <person name="Kuo A."/>
            <person name="Miyauchi S."/>
            <person name="Kiss E."/>
            <person name="Drula E."/>
            <person name="Kohler A."/>
            <person name="Sanchez-Garcia M."/>
            <person name="Andreopoulos B."/>
            <person name="Barry K.W."/>
            <person name="Bonito G."/>
            <person name="Buee M."/>
            <person name="Carver A."/>
            <person name="Chen C."/>
            <person name="Cichocki N."/>
            <person name="Clum A."/>
            <person name="Culley D."/>
            <person name="Crous P.W."/>
            <person name="Fauchery L."/>
            <person name="Girlanda M."/>
            <person name="Hayes R."/>
            <person name="Keri Z."/>
            <person name="Labutti K."/>
            <person name="Lipzen A."/>
            <person name="Lombard V."/>
            <person name="Magnuson J."/>
            <person name="Maillard F."/>
            <person name="Morin E."/>
            <person name="Murat C."/>
            <person name="Nolan M."/>
            <person name="Ohm R."/>
            <person name="Pangilinan J."/>
            <person name="Pereira M."/>
            <person name="Perotto S."/>
            <person name="Peter M."/>
            <person name="Riley R."/>
            <person name="Sitrit Y."/>
            <person name="Stielow B."/>
            <person name="Szollosi G."/>
            <person name="Zifcakova L."/>
            <person name="Stursova M."/>
            <person name="Spatafora J.W."/>
            <person name="Tedersoo L."/>
            <person name="Vaario L.-M."/>
            <person name="Yamada A."/>
            <person name="Yan M."/>
            <person name="Wang P."/>
            <person name="Xu J."/>
            <person name="Bruns T."/>
            <person name="Baldrian P."/>
            <person name="Vilgalys R."/>
            <person name="Henrissat B."/>
            <person name="Grigoriev I.V."/>
            <person name="Hibbett D."/>
            <person name="Nagy L.G."/>
            <person name="Martin F.M."/>
        </authorList>
    </citation>
    <scope>NUCLEOTIDE SEQUENCE</scope>
    <source>
        <strain evidence="1">P2</strain>
    </source>
</reference>
<evidence type="ECO:0000313" key="1">
    <source>
        <dbReference type="EMBL" id="KAF9644932.1"/>
    </source>
</evidence>
<organism evidence="1 2">
    <name type="scientific">Thelephora ganbajun</name>
    <name type="common">Ganba fungus</name>
    <dbReference type="NCBI Taxonomy" id="370292"/>
    <lineage>
        <taxon>Eukaryota</taxon>
        <taxon>Fungi</taxon>
        <taxon>Dikarya</taxon>
        <taxon>Basidiomycota</taxon>
        <taxon>Agaricomycotina</taxon>
        <taxon>Agaricomycetes</taxon>
        <taxon>Thelephorales</taxon>
        <taxon>Thelephoraceae</taxon>
        <taxon>Thelephora</taxon>
    </lineage>
</organism>
<reference evidence="1" key="2">
    <citation type="journal article" date="2020" name="Nat. Commun.">
        <title>Large-scale genome sequencing of mycorrhizal fungi provides insights into the early evolution of symbiotic traits.</title>
        <authorList>
            <person name="Miyauchi S."/>
            <person name="Kiss E."/>
            <person name="Kuo A."/>
            <person name="Drula E."/>
            <person name="Kohler A."/>
            <person name="Sanchez-Garcia M."/>
            <person name="Morin E."/>
            <person name="Andreopoulos B."/>
            <person name="Barry K.W."/>
            <person name="Bonito G."/>
            <person name="Buee M."/>
            <person name="Carver A."/>
            <person name="Chen C."/>
            <person name="Cichocki N."/>
            <person name="Clum A."/>
            <person name="Culley D."/>
            <person name="Crous P.W."/>
            <person name="Fauchery L."/>
            <person name="Girlanda M."/>
            <person name="Hayes R.D."/>
            <person name="Keri Z."/>
            <person name="LaButti K."/>
            <person name="Lipzen A."/>
            <person name="Lombard V."/>
            <person name="Magnuson J."/>
            <person name="Maillard F."/>
            <person name="Murat C."/>
            <person name="Nolan M."/>
            <person name="Ohm R.A."/>
            <person name="Pangilinan J."/>
            <person name="Pereira M.F."/>
            <person name="Perotto S."/>
            <person name="Peter M."/>
            <person name="Pfister S."/>
            <person name="Riley R."/>
            <person name="Sitrit Y."/>
            <person name="Stielow J.B."/>
            <person name="Szollosi G."/>
            <person name="Zifcakova L."/>
            <person name="Stursova M."/>
            <person name="Spatafora J.W."/>
            <person name="Tedersoo L."/>
            <person name="Vaario L.M."/>
            <person name="Yamada A."/>
            <person name="Yan M."/>
            <person name="Wang P."/>
            <person name="Xu J."/>
            <person name="Bruns T."/>
            <person name="Baldrian P."/>
            <person name="Vilgalys R."/>
            <person name="Dunand C."/>
            <person name="Henrissat B."/>
            <person name="Grigoriev I.V."/>
            <person name="Hibbett D."/>
            <person name="Nagy L.G."/>
            <person name="Martin F.M."/>
        </authorList>
    </citation>
    <scope>NUCLEOTIDE SEQUENCE</scope>
    <source>
        <strain evidence="1">P2</strain>
    </source>
</reference>
<proteinExistence type="predicted"/>